<proteinExistence type="predicted"/>
<dbReference type="RefSeq" id="WP_264226484.1">
    <property type="nucleotide sequence ID" value="NZ_CP107716.1"/>
</dbReference>
<gene>
    <name evidence="1" type="ORF">OF122_03670</name>
</gene>
<sequence>MEIEQALIASLEKAMKETIDEKIGDAVKDFELNVGYMHSALAQNLESGAKSAMKEVIEQQVDFSRLITKELITTAMAAAIKEIVEEQVDVSKLITQDLVKGTR</sequence>
<dbReference type="EMBL" id="CP107716">
    <property type="protein sequence ID" value="UYQ72885.1"/>
    <property type="molecule type" value="Genomic_DNA"/>
</dbReference>
<protein>
    <recommendedName>
        <fullName evidence="3">Phasin domain-containing protein</fullName>
    </recommendedName>
</protein>
<evidence type="ECO:0000313" key="1">
    <source>
        <dbReference type="EMBL" id="UYQ72885.1"/>
    </source>
</evidence>
<keyword evidence="2" id="KW-1185">Reference proteome</keyword>
<organism evidence="1 2">
    <name type="scientific">Pelagibacterium flavum</name>
    <dbReference type="NCBI Taxonomy" id="2984530"/>
    <lineage>
        <taxon>Bacteria</taxon>
        <taxon>Pseudomonadati</taxon>
        <taxon>Pseudomonadota</taxon>
        <taxon>Alphaproteobacteria</taxon>
        <taxon>Hyphomicrobiales</taxon>
        <taxon>Devosiaceae</taxon>
        <taxon>Pelagibacterium</taxon>
    </lineage>
</organism>
<dbReference type="Proteomes" id="UP001163882">
    <property type="component" value="Chromosome"/>
</dbReference>
<evidence type="ECO:0008006" key="3">
    <source>
        <dbReference type="Google" id="ProtNLM"/>
    </source>
</evidence>
<name>A0ABY6IUN4_9HYPH</name>
<evidence type="ECO:0000313" key="2">
    <source>
        <dbReference type="Proteomes" id="UP001163882"/>
    </source>
</evidence>
<accession>A0ABY6IUN4</accession>
<reference evidence="1" key="1">
    <citation type="submission" date="2022-10" db="EMBL/GenBank/DDBJ databases">
        <title>YIM 151497 complete genome.</title>
        <authorList>
            <person name="Chen X."/>
        </authorList>
    </citation>
    <scope>NUCLEOTIDE SEQUENCE</scope>
    <source>
        <strain evidence="1">YIM 151497</strain>
    </source>
</reference>